<dbReference type="Proteomes" id="UP001651690">
    <property type="component" value="Unassembled WGS sequence"/>
</dbReference>
<sequence>MTTTNSPSPVHRTDAPNTHGAPANAQPNRVVTAPRGRETKASFKTTEFIVFIVATIGVLIASYLVQDTDSRGDYFVADKAWLYVVILAVGYMVSRGIAKAGSRHHDDA</sequence>
<evidence type="ECO:0000256" key="1">
    <source>
        <dbReference type="SAM" id="MobiDB-lite"/>
    </source>
</evidence>
<proteinExistence type="predicted"/>
<feature type="region of interest" description="Disordered" evidence="1">
    <location>
        <begin position="1"/>
        <end position="37"/>
    </location>
</feature>
<keyword evidence="2" id="KW-1133">Transmembrane helix</keyword>
<name>A0ABT1M1E2_9MYCO</name>
<organism evidence="3 4">
    <name type="scientific">Mycolicibacterium arenosum</name>
    <dbReference type="NCBI Taxonomy" id="2952157"/>
    <lineage>
        <taxon>Bacteria</taxon>
        <taxon>Bacillati</taxon>
        <taxon>Actinomycetota</taxon>
        <taxon>Actinomycetes</taxon>
        <taxon>Mycobacteriales</taxon>
        <taxon>Mycobacteriaceae</taxon>
        <taxon>Mycolicibacterium</taxon>
    </lineage>
</organism>
<protein>
    <submittedName>
        <fullName evidence="3">Uncharacterized protein</fullName>
    </submittedName>
</protein>
<evidence type="ECO:0000313" key="3">
    <source>
        <dbReference type="EMBL" id="MCP9272964.1"/>
    </source>
</evidence>
<comment type="caution">
    <text evidence="3">The sequence shown here is derived from an EMBL/GenBank/DDBJ whole genome shotgun (WGS) entry which is preliminary data.</text>
</comment>
<dbReference type="RefSeq" id="WP_255060211.1">
    <property type="nucleotide sequence ID" value="NZ_JANDBD010000004.1"/>
</dbReference>
<evidence type="ECO:0000313" key="4">
    <source>
        <dbReference type="Proteomes" id="UP001651690"/>
    </source>
</evidence>
<keyword evidence="2" id="KW-0812">Transmembrane</keyword>
<evidence type="ECO:0000256" key="2">
    <source>
        <dbReference type="SAM" id="Phobius"/>
    </source>
</evidence>
<keyword evidence="2" id="KW-0472">Membrane</keyword>
<accession>A0ABT1M1E2</accession>
<reference evidence="3 4" key="1">
    <citation type="submission" date="2022-06" db="EMBL/GenBank/DDBJ databases">
        <title>Mycolicibacterium sp. CAU 1645 isolated from seawater.</title>
        <authorList>
            <person name="Kim W."/>
        </authorList>
    </citation>
    <scope>NUCLEOTIDE SEQUENCE [LARGE SCALE GENOMIC DNA]</scope>
    <source>
        <strain evidence="3 4">CAU 1645</strain>
    </source>
</reference>
<feature type="transmembrane region" description="Helical" evidence="2">
    <location>
        <begin position="80"/>
        <end position="98"/>
    </location>
</feature>
<feature type="transmembrane region" description="Helical" evidence="2">
    <location>
        <begin position="45"/>
        <end position="65"/>
    </location>
</feature>
<gene>
    <name evidence="3" type="ORF">NM203_12310</name>
</gene>
<dbReference type="EMBL" id="JANDBD010000004">
    <property type="protein sequence ID" value="MCP9272964.1"/>
    <property type="molecule type" value="Genomic_DNA"/>
</dbReference>
<keyword evidence="4" id="KW-1185">Reference proteome</keyword>